<name>A0A673UH54_SURSU</name>
<evidence type="ECO:0000313" key="3">
    <source>
        <dbReference type="Proteomes" id="UP000472268"/>
    </source>
</evidence>
<sequence>MRHSLIGLLLLLVSSLPSGKIMGIKIRTCSSLQGRCYFGCPLGWTWVSFCHNIMSCCIKMKNNLPPQAIKP</sequence>
<evidence type="ECO:0000256" key="1">
    <source>
        <dbReference type="SAM" id="SignalP"/>
    </source>
</evidence>
<dbReference type="Proteomes" id="UP000472268">
    <property type="component" value="Chromosome 1"/>
</dbReference>
<dbReference type="GO" id="GO:0001530">
    <property type="term" value="F:lipopolysaccharide binding"/>
    <property type="evidence" value="ECO:0007669"/>
    <property type="project" value="TreeGrafter"/>
</dbReference>
<evidence type="ECO:0000313" key="2">
    <source>
        <dbReference type="Ensembl" id="ENSSSUP00005020570.1"/>
    </source>
</evidence>
<keyword evidence="3" id="KW-1185">Reference proteome</keyword>
<dbReference type="PANTHER" id="PTHR39413">
    <property type="entry name" value="BETA-DEFENSIN 136"/>
    <property type="match status" value="1"/>
</dbReference>
<dbReference type="PANTHER" id="PTHR39413:SF1">
    <property type="entry name" value="DEFENSIN BETA 136"/>
    <property type="match status" value="1"/>
</dbReference>
<organism evidence="2 3">
    <name type="scientific">Suricata suricatta</name>
    <name type="common">Meerkat</name>
    <dbReference type="NCBI Taxonomy" id="37032"/>
    <lineage>
        <taxon>Eukaryota</taxon>
        <taxon>Metazoa</taxon>
        <taxon>Chordata</taxon>
        <taxon>Craniata</taxon>
        <taxon>Vertebrata</taxon>
        <taxon>Euteleostomi</taxon>
        <taxon>Mammalia</taxon>
        <taxon>Eutheria</taxon>
        <taxon>Laurasiatheria</taxon>
        <taxon>Carnivora</taxon>
        <taxon>Feliformia</taxon>
        <taxon>Herpestidae</taxon>
        <taxon>Suricata</taxon>
    </lineage>
</organism>
<dbReference type="Pfam" id="PF17333">
    <property type="entry name" value="DEFB136"/>
    <property type="match status" value="1"/>
</dbReference>
<dbReference type="Ensembl" id="ENSSSUT00005023520.1">
    <property type="protein sequence ID" value="ENSSSUP00005020570.1"/>
    <property type="gene ID" value="ENSSSUG00005013340.1"/>
</dbReference>
<keyword evidence="1" id="KW-0732">Signal</keyword>
<reference evidence="2" key="2">
    <citation type="submission" date="2025-08" db="UniProtKB">
        <authorList>
            <consortium name="Ensembl"/>
        </authorList>
    </citation>
    <scope>IDENTIFICATION</scope>
</reference>
<accession>A0A673UH54</accession>
<dbReference type="AlphaFoldDB" id="A0A673UH54"/>
<reference evidence="2" key="3">
    <citation type="submission" date="2025-09" db="UniProtKB">
        <authorList>
            <consortium name="Ensembl"/>
        </authorList>
    </citation>
    <scope>IDENTIFICATION</scope>
</reference>
<dbReference type="GO" id="GO:0061760">
    <property type="term" value="P:antifungal innate immune response"/>
    <property type="evidence" value="ECO:0007669"/>
    <property type="project" value="TreeGrafter"/>
</dbReference>
<dbReference type="InterPro" id="IPR035307">
    <property type="entry name" value="DEFB136/42"/>
</dbReference>
<proteinExistence type="predicted"/>
<feature type="chain" id="PRO_5025529135" evidence="1">
    <location>
        <begin position="24"/>
        <end position="71"/>
    </location>
</feature>
<reference evidence="2 3" key="1">
    <citation type="submission" date="2019-05" db="EMBL/GenBank/DDBJ databases">
        <title>A Chromosome-scale Meerkat (S. suricatta) Genome Assembly.</title>
        <authorList>
            <person name="Dudchenko O."/>
            <person name="Lieberman Aiden E."/>
            <person name="Tung J."/>
            <person name="Barreiro L.B."/>
            <person name="Clutton-Brock T.H."/>
        </authorList>
    </citation>
    <scope>NUCLEOTIDE SEQUENCE [LARGE SCALE GENOMIC DNA]</scope>
</reference>
<protein>
    <submittedName>
        <fullName evidence="2">Defensin beta 136</fullName>
    </submittedName>
</protein>
<dbReference type="GO" id="GO:0140367">
    <property type="term" value="P:antibacterial innate immune response"/>
    <property type="evidence" value="ECO:0007669"/>
    <property type="project" value="TreeGrafter"/>
</dbReference>
<dbReference type="OMA" id="WVAFCHN"/>
<feature type="signal peptide" evidence="1">
    <location>
        <begin position="1"/>
        <end position="23"/>
    </location>
</feature>